<dbReference type="RefSeq" id="WP_157038580.1">
    <property type="nucleotide sequence ID" value="NZ_HF571038.1"/>
</dbReference>
<keyword evidence="3" id="KW-1185">Reference proteome</keyword>
<organism evidence="2 3">
    <name type="scientific">Nostocoides jenkinsii Ben 74</name>
    <dbReference type="NCBI Taxonomy" id="1193518"/>
    <lineage>
        <taxon>Bacteria</taxon>
        <taxon>Bacillati</taxon>
        <taxon>Actinomycetota</taxon>
        <taxon>Actinomycetes</taxon>
        <taxon>Micrococcales</taxon>
        <taxon>Intrasporangiaceae</taxon>
        <taxon>Nostocoides</taxon>
    </lineage>
</organism>
<dbReference type="STRING" id="1193518.BN13_810026"/>
<protein>
    <submittedName>
        <fullName evidence="2">Uncharacterized protein</fullName>
    </submittedName>
</protein>
<reference evidence="2 3" key="1">
    <citation type="journal article" date="2013" name="ISME J.">
        <title>A metabolic model for members of the genus Tetrasphaera involved in enhanced biological phosphorus removal.</title>
        <authorList>
            <person name="Kristiansen R."/>
            <person name="Nguyen H.T.T."/>
            <person name="Saunders A.M."/>
            <person name="Nielsen J.L."/>
            <person name="Wimmer R."/>
            <person name="Le V.Q."/>
            <person name="McIlroy S.J."/>
            <person name="Petrovski S."/>
            <person name="Seviour R.J."/>
            <person name="Calteau A."/>
            <person name="Nielsen K.L."/>
            <person name="Nielsen P.H."/>
        </authorList>
    </citation>
    <scope>NUCLEOTIDE SEQUENCE [LARGE SCALE GENOMIC DNA]</scope>
    <source>
        <strain evidence="2 3">Ben 74</strain>
    </source>
</reference>
<accession>A0A077MFB9</accession>
<feature type="transmembrane region" description="Helical" evidence="1">
    <location>
        <begin position="7"/>
        <end position="24"/>
    </location>
</feature>
<name>A0A077MFB9_9MICO</name>
<gene>
    <name evidence="2" type="ORF">BN13_810026</name>
</gene>
<keyword evidence="1" id="KW-0472">Membrane</keyword>
<sequence>MPRYQQVITLLVIINAIVGILVALQVLPVAVVAVTGVVLGLWWAFGARLYPAEAAS</sequence>
<proteinExistence type="predicted"/>
<evidence type="ECO:0000313" key="2">
    <source>
        <dbReference type="EMBL" id="CCI54760.1"/>
    </source>
</evidence>
<keyword evidence="1" id="KW-0812">Transmembrane</keyword>
<comment type="caution">
    <text evidence="2">The sequence shown here is derived from an EMBL/GenBank/DDBJ whole genome shotgun (WGS) entry which is preliminary data.</text>
</comment>
<evidence type="ECO:0000313" key="3">
    <source>
        <dbReference type="Proteomes" id="UP000035720"/>
    </source>
</evidence>
<dbReference type="Proteomes" id="UP000035720">
    <property type="component" value="Unassembled WGS sequence"/>
</dbReference>
<feature type="transmembrane region" description="Helical" evidence="1">
    <location>
        <begin position="30"/>
        <end position="50"/>
    </location>
</feature>
<dbReference type="EMBL" id="CAJC01000196">
    <property type="protein sequence ID" value="CCI54760.1"/>
    <property type="molecule type" value="Genomic_DNA"/>
</dbReference>
<dbReference type="AlphaFoldDB" id="A0A077MFB9"/>
<evidence type="ECO:0000256" key="1">
    <source>
        <dbReference type="SAM" id="Phobius"/>
    </source>
</evidence>
<keyword evidence="1" id="KW-1133">Transmembrane helix</keyword>